<evidence type="ECO:0000256" key="1">
    <source>
        <dbReference type="SAM" id="MobiDB-lite"/>
    </source>
</evidence>
<gene>
    <name evidence="2" type="ORF">V6N12_046830</name>
</gene>
<dbReference type="Proteomes" id="UP001472677">
    <property type="component" value="Unassembled WGS sequence"/>
</dbReference>
<dbReference type="EMBL" id="JBBPBM010001990">
    <property type="protein sequence ID" value="KAK8480776.1"/>
    <property type="molecule type" value="Genomic_DNA"/>
</dbReference>
<protein>
    <submittedName>
        <fullName evidence="2">Uncharacterized protein</fullName>
    </submittedName>
</protein>
<organism evidence="2 3">
    <name type="scientific">Hibiscus sabdariffa</name>
    <name type="common">roselle</name>
    <dbReference type="NCBI Taxonomy" id="183260"/>
    <lineage>
        <taxon>Eukaryota</taxon>
        <taxon>Viridiplantae</taxon>
        <taxon>Streptophyta</taxon>
        <taxon>Embryophyta</taxon>
        <taxon>Tracheophyta</taxon>
        <taxon>Spermatophyta</taxon>
        <taxon>Magnoliopsida</taxon>
        <taxon>eudicotyledons</taxon>
        <taxon>Gunneridae</taxon>
        <taxon>Pentapetalae</taxon>
        <taxon>rosids</taxon>
        <taxon>malvids</taxon>
        <taxon>Malvales</taxon>
        <taxon>Malvaceae</taxon>
        <taxon>Malvoideae</taxon>
        <taxon>Hibiscus</taxon>
    </lineage>
</organism>
<reference evidence="2 3" key="1">
    <citation type="journal article" date="2024" name="G3 (Bethesda)">
        <title>Genome assembly of Hibiscus sabdariffa L. provides insights into metabolisms of medicinal natural products.</title>
        <authorList>
            <person name="Kim T."/>
        </authorList>
    </citation>
    <scope>NUCLEOTIDE SEQUENCE [LARGE SCALE GENOMIC DNA]</scope>
    <source>
        <strain evidence="2">TK-2024</strain>
        <tissue evidence="2">Old leaves</tissue>
    </source>
</reference>
<sequence length="78" mass="8454">MIDVNSLVPHERPGSPLSKEVQRATKRGKNHANLAADSVPVNNSEEQHIDTSMMEIGDMQPDSGMIKEANESSDGVQP</sequence>
<evidence type="ECO:0000313" key="2">
    <source>
        <dbReference type="EMBL" id="KAK8480776.1"/>
    </source>
</evidence>
<name>A0ABR1ZJQ9_9ROSI</name>
<feature type="region of interest" description="Disordered" evidence="1">
    <location>
        <begin position="1"/>
        <end position="78"/>
    </location>
</feature>
<accession>A0ABR1ZJQ9</accession>
<proteinExistence type="predicted"/>
<evidence type="ECO:0000313" key="3">
    <source>
        <dbReference type="Proteomes" id="UP001472677"/>
    </source>
</evidence>
<keyword evidence="3" id="KW-1185">Reference proteome</keyword>
<comment type="caution">
    <text evidence="2">The sequence shown here is derived from an EMBL/GenBank/DDBJ whole genome shotgun (WGS) entry which is preliminary data.</text>
</comment>